<protein>
    <submittedName>
        <fullName evidence="2">Uncharacterized protein</fullName>
    </submittedName>
</protein>
<evidence type="ECO:0000313" key="2">
    <source>
        <dbReference type="EMBL" id="QHU28286.1"/>
    </source>
</evidence>
<reference evidence="2" key="1">
    <citation type="journal article" date="2020" name="Nature">
        <title>Giant virus diversity and host interactions through global metagenomics.</title>
        <authorList>
            <person name="Schulz F."/>
            <person name="Roux S."/>
            <person name="Paez-Espino D."/>
            <person name="Jungbluth S."/>
            <person name="Walsh D.A."/>
            <person name="Denef V.J."/>
            <person name="McMahon K.D."/>
            <person name="Konstantinidis K.T."/>
            <person name="Eloe-Fadrosh E.A."/>
            <person name="Kyrpides N.C."/>
            <person name="Woyke T."/>
        </authorList>
    </citation>
    <scope>NUCLEOTIDE SEQUENCE</scope>
    <source>
        <strain evidence="2">GVMAG-M-3300027770-73</strain>
    </source>
</reference>
<dbReference type="EMBL" id="MN740471">
    <property type="protein sequence ID" value="QHU28286.1"/>
    <property type="molecule type" value="Genomic_DNA"/>
</dbReference>
<evidence type="ECO:0000256" key="1">
    <source>
        <dbReference type="SAM" id="MobiDB-lite"/>
    </source>
</evidence>
<proteinExistence type="predicted"/>
<dbReference type="AlphaFoldDB" id="A0A6C0LBC9"/>
<organism evidence="2">
    <name type="scientific">viral metagenome</name>
    <dbReference type="NCBI Taxonomy" id="1070528"/>
    <lineage>
        <taxon>unclassified sequences</taxon>
        <taxon>metagenomes</taxon>
        <taxon>organismal metagenomes</taxon>
    </lineage>
</organism>
<name>A0A6C0LBC9_9ZZZZ</name>
<feature type="region of interest" description="Disordered" evidence="1">
    <location>
        <begin position="41"/>
        <end position="68"/>
    </location>
</feature>
<sequence length="177" mass="19252">MTKTKRNRRMGKKTQKLWPMRGCYKQRGGSCGCGLQGGGVSQRGGVRQMGGKRRRVKGGGMTLSPSPFVNPPTLPAAIQTWPGVQGAGTGNWLTKNQLPVDVSDRTAVQERAGSIFPYQMGGKRKRKRTKTKRGRSMRGGLDLVNMATYGLANAYSTLLGSANMPVNPQPTVQFLRK</sequence>
<accession>A0A6C0LBC9</accession>